<name>X1K2Y1_9ZZZZ</name>
<protein>
    <submittedName>
        <fullName evidence="2">Uncharacterized protein</fullName>
    </submittedName>
</protein>
<reference evidence="2" key="1">
    <citation type="journal article" date="2014" name="Front. Microbiol.">
        <title>High frequency of phylogenetically diverse reductive dehalogenase-homologous genes in deep subseafloor sedimentary metagenomes.</title>
        <authorList>
            <person name="Kawai M."/>
            <person name="Futagami T."/>
            <person name="Toyoda A."/>
            <person name="Takaki Y."/>
            <person name="Nishi S."/>
            <person name="Hori S."/>
            <person name="Arai W."/>
            <person name="Tsubouchi T."/>
            <person name="Morono Y."/>
            <person name="Uchiyama I."/>
            <person name="Ito T."/>
            <person name="Fujiyama A."/>
            <person name="Inagaki F."/>
            <person name="Takami H."/>
        </authorList>
    </citation>
    <scope>NUCLEOTIDE SEQUENCE</scope>
    <source>
        <strain evidence="2">Expedition CK06-06</strain>
    </source>
</reference>
<feature type="region of interest" description="Disordered" evidence="1">
    <location>
        <begin position="1"/>
        <end position="47"/>
    </location>
</feature>
<comment type="caution">
    <text evidence="2">The sequence shown here is derived from an EMBL/GenBank/DDBJ whole genome shotgun (WGS) entry which is preliminary data.</text>
</comment>
<evidence type="ECO:0000256" key="1">
    <source>
        <dbReference type="SAM" id="MobiDB-lite"/>
    </source>
</evidence>
<accession>X1K2Y1</accession>
<feature type="compositionally biased region" description="Low complexity" evidence="1">
    <location>
        <begin position="11"/>
        <end position="21"/>
    </location>
</feature>
<dbReference type="AlphaFoldDB" id="X1K2Y1"/>
<sequence length="47" mass="4936">PPMRADRGRRPAPANGAAGPRTALRPPAAPGSSSAIDHPRHQKERTT</sequence>
<dbReference type="EMBL" id="BARU01042796">
    <property type="protein sequence ID" value="GAH76438.1"/>
    <property type="molecule type" value="Genomic_DNA"/>
</dbReference>
<organism evidence="2">
    <name type="scientific">marine sediment metagenome</name>
    <dbReference type="NCBI Taxonomy" id="412755"/>
    <lineage>
        <taxon>unclassified sequences</taxon>
        <taxon>metagenomes</taxon>
        <taxon>ecological metagenomes</taxon>
    </lineage>
</organism>
<gene>
    <name evidence="2" type="ORF">S03H2_65682</name>
</gene>
<proteinExistence type="predicted"/>
<feature type="non-terminal residue" evidence="2">
    <location>
        <position position="1"/>
    </location>
</feature>
<evidence type="ECO:0000313" key="2">
    <source>
        <dbReference type="EMBL" id="GAH76438.1"/>
    </source>
</evidence>